<evidence type="ECO:0000313" key="2">
    <source>
        <dbReference type="EMBL" id="KXX73182.1"/>
    </source>
</evidence>
<evidence type="ECO:0000313" key="4">
    <source>
        <dbReference type="Proteomes" id="UP000078237"/>
    </source>
</evidence>
<dbReference type="VEuPathDB" id="FungiDB:MMYC01_208838"/>
<proteinExistence type="predicted"/>
<evidence type="ECO:0000256" key="1">
    <source>
        <dbReference type="SAM" id="Phobius"/>
    </source>
</evidence>
<dbReference type="VEuPathDB" id="FungiDB:MMYC01_210041"/>
<evidence type="ECO:0000313" key="3">
    <source>
        <dbReference type="EMBL" id="KXX74219.1"/>
    </source>
</evidence>
<dbReference type="EMBL" id="LCTW02000520">
    <property type="protein sequence ID" value="KXX73182.1"/>
    <property type="molecule type" value="Genomic_DNA"/>
</dbReference>
<dbReference type="AlphaFoldDB" id="A0A175VSR1"/>
<accession>A0A175VSR1</accession>
<keyword evidence="1" id="KW-0472">Membrane</keyword>
<reference evidence="3" key="1">
    <citation type="submission" date="2015-06" db="EMBL/GenBank/DDBJ databases">
        <authorList>
            <person name="Hoefler B.C."/>
            <person name="Straight P.D."/>
        </authorList>
    </citation>
    <scope>NUCLEOTIDE SEQUENCE [LARGE SCALE GENOMIC DNA]</scope>
    <source>
        <strain evidence="3">Mm55</strain>
    </source>
</reference>
<gene>
    <name evidence="3" type="ORF">MMYC01_208838</name>
    <name evidence="2" type="ORF">MMYC01_210041</name>
</gene>
<protein>
    <submittedName>
        <fullName evidence="3">Uncharacterized protein</fullName>
    </submittedName>
</protein>
<keyword evidence="1" id="KW-0812">Transmembrane</keyword>
<name>A0A175VSR1_9PEZI</name>
<organism evidence="3 4">
    <name type="scientific">Madurella mycetomatis</name>
    <dbReference type="NCBI Taxonomy" id="100816"/>
    <lineage>
        <taxon>Eukaryota</taxon>
        <taxon>Fungi</taxon>
        <taxon>Dikarya</taxon>
        <taxon>Ascomycota</taxon>
        <taxon>Pezizomycotina</taxon>
        <taxon>Sordariomycetes</taxon>
        <taxon>Sordariomycetidae</taxon>
        <taxon>Sordariales</taxon>
        <taxon>Sordariales incertae sedis</taxon>
        <taxon>Madurella</taxon>
    </lineage>
</organism>
<feature type="transmembrane region" description="Helical" evidence="1">
    <location>
        <begin position="51"/>
        <end position="77"/>
    </location>
</feature>
<comment type="caution">
    <text evidence="3">The sequence shown here is derived from an EMBL/GenBank/DDBJ whole genome shotgun (WGS) entry which is preliminary data.</text>
</comment>
<keyword evidence="4" id="KW-1185">Reference proteome</keyword>
<reference evidence="3 4" key="3">
    <citation type="submission" date="2016-01" db="EMBL/GenBank/DDBJ databases">
        <title>Madurella mycetomatis genome sequencing.</title>
        <authorList>
            <person name="Van De Sande W."/>
        </authorList>
    </citation>
    <scope>NUCLEOTIDE SEQUENCE [LARGE SCALE GENOMIC DNA]</scope>
    <source>
        <strain evidence="4">mm55</strain>
        <strain evidence="3">Mm55</strain>
    </source>
</reference>
<feature type="transmembrane region" description="Helical" evidence="1">
    <location>
        <begin position="83"/>
        <end position="102"/>
    </location>
</feature>
<keyword evidence="1" id="KW-1133">Transmembrane helix</keyword>
<reference evidence="4" key="2">
    <citation type="submission" date="2015-06" db="EMBL/GenBank/DDBJ databases">
        <authorList>
            <person name="van de Sande W.W.J."/>
        </authorList>
    </citation>
    <scope>NUCLEOTIDE SEQUENCE [LARGE SCALE GENOMIC DNA]</scope>
    <source>
        <strain evidence="4">mm55</strain>
    </source>
</reference>
<sequence length="105" mass="11191">MADAVGDEKLCPLLGCLATIGFSLTFLKVLEWGGPRGGVPVSRDRWLWQAVGVAVWSLLYGLLTLAFALLSLVLVAYVGAVGWVTLGFACLVGILSVTWIVLEAR</sequence>
<dbReference type="Proteomes" id="UP000078237">
    <property type="component" value="Unassembled WGS sequence"/>
</dbReference>
<feature type="transmembrane region" description="Helical" evidence="1">
    <location>
        <begin position="12"/>
        <end position="30"/>
    </location>
</feature>
<dbReference type="EMBL" id="LCTW02000374">
    <property type="protein sequence ID" value="KXX74219.1"/>
    <property type="molecule type" value="Genomic_DNA"/>
</dbReference>